<keyword evidence="2" id="KW-1185">Reference proteome</keyword>
<protein>
    <submittedName>
        <fullName evidence="1">Uncharacterized protein</fullName>
    </submittedName>
</protein>
<dbReference type="AlphaFoldDB" id="A0A3N1UXP9"/>
<evidence type="ECO:0000313" key="2">
    <source>
        <dbReference type="Proteomes" id="UP000276223"/>
    </source>
</evidence>
<gene>
    <name evidence="1" type="ORF">EDC27_1459</name>
</gene>
<sequence length="106" mass="12027">MTLLQACRESAKILQRNPELAALYRDAVRRYGEGELFLVLMDLMAKAYEDGALEEAVFKNPQGLLSFCCGAWIQFLLVEVAGMKKTDLHAVARKIFKETHNNRSIH</sequence>
<proteinExistence type="predicted"/>
<dbReference type="Proteomes" id="UP000276223">
    <property type="component" value="Unassembled WGS sequence"/>
</dbReference>
<reference evidence="1 2" key="1">
    <citation type="submission" date="2018-11" db="EMBL/GenBank/DDBJ databases">
        <title>Genomic Encyclopedia of Type Strains, Phase IV (KMG-IV): sequencing the most valuable type-strain genomes for metagenomic binning, comparative biology and taxonomic classification.</title>
        <authorList>
            <person name="Goeker M."/>
        </authorList>
    </citation>
    <scope>NUCLEOTIDE SEQUENCE [LARGE SCALE GENOMIC DNA]</scope>
    <source>
        <strain evidence="1 2">DSM 22027</strain>
    </source>
</reference>
<dbReference type="RefSeq" id="WP_123289946.1">
    <property type="nucleotide sequence ID" value="NZ_RJVA01000011.1"/>
</dbReference>
<dbReference type="EMBL" id="RJVA01000011">
    <property type="protein sequence ID" value="ROQ93440.1"/>
    <property type="molecule type" value="Genomic_DNA"/>
</dbReference>
<accession>A0A3N1UXP9</accession>
<organism evidence="1 2">
    <name type="scientific">Desulfosoma caldarium</name>
    <dbReference type="NCBI Taxonomy" id="610254"/>
    <lineage>
        <taxon>Bacteria</taxon>
        <taxon>Pseudomonadati</taxon>
        <taxon>Thermodesulfobacteriota</taxon>
        <taxon>Syntrophobacteria</taxon>
        <taxon>Syntrophobacterales</taxon>
        <taxon>Syntrophobacteraceae</taxon>
        <taxon>Desulfosoma</taxon>
    </lineage>
</organism>
<name>A0A3N1UXP9_9BACT</name>
<dbReference type="OrthoDB" id="5513282at2"/>
<comment type="caution">
    <text evidence="1">The sequence shown here is derived from an EMBL/GenBank/DDBJ whole genome shotgun (WGS) entry which is preliminary data.</text>
</comment>
<evidence type="ECO:0000313" key="1">
    <source>
        <dbReference type="EMBL" id="ROQ93440.1"/>
    </source>
</evidence>